<feature type="domain" description="Fe/B12 periplasmic-binding" evidence="2">
    <location>
        <begin position="43"/>
        <end position="320"/>
    </location>
</feature>
<organism evidence="3 4">
    <name type="scientific">Morganella morganii</name>
    <name type="common">Proteus morganii</name>
    <dbReference type="NCBI Taxonomy" id="582"/>
    <lineage>
        <taxon>Bacteria</taxon>
        <taxon>Pseudomonadati</taxon>
        <taxon>Pseudomonadota</taxon>
        <taxon>Gammaproteobacteria</taxon>
        <taxon>Enterobacterales</taxon>
        <taxon>Morganellaceae</taxon>
        <taxon>Morganella</taxon>
    </lineage>
</organism>
<name>A0A433ZWH0_MORMO</name>
<keyword evidence="1" id="KW-0732">Signal</keyword>
<dbReference type="GO" id="GO:0071281">
    <property type="term" value="P:cellular response to iron ion"/>
    <property type="evidence" value="ECO:0007669"/>
    <property type="project" value="TreeGrafter"/>
</dbReference>
<evidence type="ECO:0000256" key="1">
    <source>
        <dbReference type="SAM" id="SignalP"/>
    </source>
</evidence>
<dbReference type="Gene3D" id="3.40.50.1980">
    <property type="entry name" value="Nitrogenase molybdenum iron protein domain"/>
    <property type="match status" value="2"/>
</dbReference>
<evidence type="ECO:0000313" key="3">
    <source>
        <dbReference type="EMBL" id="RUT66484.1"/>
    </source>
</evidence>
<dbReference type="Pfam" id="PF01497">
    <property type="entry name" value="Peripla_BP_2"/>
    <property type="match status" value="1"/>
</dbReference>
<evidence type="ECO:0000259" key="2">
    <source>
        <dbReference type="PROSITE" id="PS50983"/>
    </source>
</evidence>
<accession>A0A433ZWH0</accession>
<dbReference type="PROSITE" id="PS50983">
    <property type="entry name" value="FE_B12_PBP"/>
    <property type="match status" value="1"/>
</dbReference>
<protein>
    <submittedName>
        <fullName evidence="3">Iron(III) dicitrate-binding protein</fullName>
    </submittedName>
</protein>
<dbReference type="EMBL" id="NRQY01000001">
    <property type="protein sequence ID" value="RUT66484.1"/>
    <property type="molecule type" value="Genomic_DNA"/>
</dbReference>
<dbReference type="SUPFAM" id="SSF53807">
    <property type="entry name" value="Helical backbone' metal receptor"/>
    <property type="match status" value="1"/>
</dbReference>
<dbReference type="PROSITE" id="PS51257">
    <property type="entry name" value="PROKAR_LIPOPROTEIN"/>
    <property type="match status" value="1"/>
</dbReference>
<dbReference type="PANTHER" id="PTHR30535">
    <property type="entry name" value="VITAMIN B12-BINDING PROTEIN"/>
    <property type="match status" value="1"/>
</dbReference>
<dbReference type="Gene3D" id="1.20.58.2180">
    <property type="match status" value="1"/>
</dbReference>
<sequence>MAISVLKRIFSAGVLLLFFSCAGAKEITDLTGNRVTIPDTVQRIAVVPIPWMSMIYVVDGSDTKIIGMHPSAKEAYRNSILKTLAPGIEQVNSTFVNKDFTINGEELVRLNPDLVIIWDYQKEEKEKLDKLGIPAVAIRYGDLDDVKNGITLLGDILGKEKRAADLLAFFDHQIMSVDSVTGDEIPVTIREMPYGKPGILYVRDKNLTVAGKTSVNSLMINRAGGINVTDDMPVKPNWITVSAEQVINLDPDIIILSQFDSFVPEDVYRNTVGWQGAETMSAVKNRRVYKAPIGIYRWDAPGIETPLMMKWIEARVKHKPADDVAIQQDIRQFFKLFFDTDLTEAQMREILSLDANMTGNSNTGQ</sequence>
<proteinExistence type="predicted"/>
<dbReference type="InterPro" id="IPR050902">
    <property type="entry name" value="ABC_Transporter_SBP"/>
</dbReference>
<dbReference type="Proteomes" id="UP000286908">
    <property type="component" value="Unassembled WGS sequence"/>
</dbReference>
<dbReference type="InterPro" id="IPR002491">
    <property type="entry name" value="ABC_transptr_periplasmic_BD"/>
</dbReference>
<dbReference type="AlphaFoldDB" id="A0A433ZWH0"/>
<dbReference type="PANTHER" id="PTHR30535:SF34">
    <property type="entry name" value="MOLYBDATE-BINDING PROTEIN MOLA"/>
    <property type="match status" value="1"/>
</dbReference>
<feature type="signal peptide" evidence="1">
    <location>
        <begin position="1"/>
        <end position="24"/>
    </location>
</feature>
<reference evidence="3 4" key="1">
    <citation type="submission" date="2017-08" db="EMBL/GenBank/DDBJ databases">
        <title>Draft genome sequence of pheromone producing symbiont Morganella morganii, of the female New Zealand grass grub Costelytra giveni.</title>
        <authorList>
            <person name="Laugraud A."/>
            <person name="Young S.D."/>
            <person name="Hurst M.H."/>
        </authorList>
    </citation>
    <scope>NUCLEOTIDE SEQUENCE [LARGE SCALE GENOMIC DNA]</scope>
    <source>
        <strain evidence="3 4">MMsCG</strain>
    </source>
</reference>
<comment type="caution">
    <text evidence="3">The sequence shown here is derived from an EMBL/GenBank/DDBJ whole genome shotgun (WGS) entry which is preliminary data.</text>
</comment>
<feature type="chain" id="PRO_5019046765" evidence="1">
    <location>
        <begin position="25"/>
        <end position="365"/>
    </location>
</feature>
<gene>
    <name evidence="3" type="ORF">CKG00_08815</name>
</gene>
<dbReference type="OrthoDB" id="9797850at2"/>
<evidence type="ECO:0000313" key="4">
    <source>
        <dbReference type="Proteomes" id="UP000286908"/>
    </source>
</evidence>